<feature type="region of interest" description="Disordered" evidence="1">
    <location>
        <begin position="19"/>
        <end position="39"/>
    </location>
</feature>
<dbReference type="CDD" id="cd00865">
    <property type="entry name" value="PEBP_bact_arch"/>
    <property type="match status" value="1"/>
</dbReference>
<evidence type="ECO:0000256" key="1">
    <source>
        <dbReference type="SAM" id="MobiDB-lite"/>
    </source>
</evidence>
<evidence type="ECO:0000313" key="3">
    <source>
        <dbReference type="Proteomes" id="UP000199021"/>
    </source>
</evidence>
<dbReference type="PANTHER" id="PTHR30289:SF1">
    <property type="entry name" value="PEBP (PHOSPHATIDYLETHANOLAMINE-BINDING PROTEIN) FAMILY PROTEIN"/>
    <property type="match status" value="1"/>
</dbReference>
<reference evidence="3" key="1">
    <citation type="submission" date="2016-10" db="EMBL/GenBank/DDBJ databases">
        <authorList>
            <person name="Varghese N."/>
            <person name="Submissions S."/>
        </authorList>
    </citation>
    <scope>NUCLEOTIDE SEQUENCE [LARGE SCALE GENOMIC DNA]</scope>
    <source>
        <strain evidence="3">DSM 24740</strain>
    </source>
</reference>
<dbReference type="Proteomes" id="UP000199021">
    <property type="component" value="Unassembled WGS sequence"/>
</dbReference>
<dbReference type="STRING" id="478744.SAMN05444359_1197"/>
<dbReference type="Pfam" id="PF01161">
    <property type="entry name" value="PBP"/>
    <property type="match status" value="1"/>
</dbReference>
<organism evidence="2 3">
    <name type="scientific">Neolewinella agarilytica</name>
    <dbReference type="NCBI Taxonomy" id="478744"/>
    <lineage>
        <taxon>Bacteria</taxon>
        <taxon>Pseudomonadati</taxon>
        <taxon>Bacteroidota</taxon>
        <taxon>Saprospiria</taxon>
        <taxon>Saprospirales</taxon>
        <taxon>Lewinellaceae</taxon>
        <taxon>Neolewinella</taxon>
    </lineage>
</organism>
<dbReference type="SUPFAM" id="SSF49777">
    <property type="entry name" value="PEBP-like"/>
    <property type="match status" value="1"/>
</dbReference>
<dbReference type="InterPro" id="IPR008914">
    <property type="entry name" value="PEBP"/>
</dbReference>
<dbReference type="FunCoup" id="A0A1H9JYR1">
    <property type="interactions" value="67"/>
</dbReference>
<dbReference type="InterPro" id="IPR005247">
    <property type="entry name" value="YbhB_YbcL/LppC-like"/>
</dbReference>
<keyword evidence="3" id="KW-1185">Reference proteome</keyword>
<dbReference type="PANTHER" id="PTHR30289">
    <property type="entry name" value="UNCHARACTERIZED PROTEIN YBCL-RELATED"/>
    <property type="match status" value="1"/>
</dbReference>
<name>A0A1H9JYR1_9BACT</name>
<gene>
    <name evidence="2" type="ORF">SAMN05444359_1197</name>
</gene>
<dbReference type="AlphaFoldDB" id="A0A1H9JYR1"/>
<accession>A0A1H9JYR1</accession>
<dbReference type="NCBIfam" id="TIGR00481">
    <property type="entry name" value="YbhB/YbcL family Raf kinase inhibitor-like protein"/>
    <property type="match status" value="1"/>
</dbReference>
<protein>
    <submittedName>
        <fullName evidence="2">Phospholipid-binding protein, PBP family</fullName>
    </submittedName>
</protein>
<dbReference type="EMBL" id="FOFB01000019">
    <property type="protein sequence ID" value="SEQ91999.1"/>
    <property type="molecule type" value="Genomic_DNA"/>
</dbReference>
<sequence>MAGFTLSSKEFSGQVPNQNVYHDFGAGGENKSPQLSWSDAPEGTKSFLITLHDPDAPGPGGWWHWCAFDIPASVNELDNNASQTGMPGSSIQVNNSYGSNGYGGACPPPGDKPHAYHLEIYALKTDSLGLDANASPAMVLFVAAEHVLGKAGITAYYAR</sequence>
<dbReference type="Gene3D" id="3.90.280.10">
    <property type="entry name" value="PEBP-like"/>
    <property type="match status" value="1"/>
</dbReference>
<dbReference type="RefSeq" id="WP_090170392.1">
    <property type="nucleotide sequence ID" value="NZ_FOFB01000019.1"/>
</dbReference>
<proteinExistence type="predicted"/>
<dbReference type="InterPro" id="IPR036610">
    <property type="entry name" value="PEBP-like_sf"/>
</dbReference>
<dbReference type="InParanoid" id="A0A1H9JYR1"/>
<dbReference type="OrthoDB" id="9797506at2"/>
<evidence type="ECO:0000313" key="2">
    <source>
        <dbReference type="EMBL" id="SEQ91999.1"/>
    </source>
</evidence>